<dbReference type="InterPro" id="IPR012677">
    <property type="entry name" value="Nucleotide-bd_a/b_plait_sf"/>
</dbReference>
<evidence type="ECO:0000256" key="3">
    <source>
        <dbReference type="SAM" id="MobiDB-lite"/>
    </source>
</evidence>
<protein>
    <submittedName>
        <fullName evidence="5">Putative RNA-binding protein 46</fullName>
    </submittedName>
</protein>
<feature type="domain" description="RRM" evidence="4">
    <location>
        <begin position="127"/>
        <end position="205"/>
    </location>
</feature>
<keyword evidence="6" id="KW-1185">Reference proteome</keyword>
<evidence type="ECO:0000256" key="1">
    <source>
        <dbReference type="ARBA" id="ARBA00022884"/>
    </source>
</evidence>
<evidence type="ECO:0000313" key="5">
    <source>
        <dbReference type="EMBL" id="KYM85645.1"/>
    </source>
</evidence>
<dbReference type="STRING" id="520822.A0A195BK52"/>
<feature type="region of interest" description="Disordered" evidence="3">
    <location>
        <begin position="1"/>
        <end position="26"/>
    </location>
</feature>
<feature type="compositionally biased region" description="Basic and acidic residues" evidence="3">
    <location>
        <begin position="1"/>
        <end position="10"/>
    </location>
</feature>
<accession>A0A195BK52</accession>
<dbReference type="GO" id="GO:0003723">
    <property type="term" value="F:RNA binding"/>
    <property type="evidence" value="ECO:0007669"/>
    <property type="project" value="UniProtKB-UniRule"/>
</dbReference>
<proteinExistence type="predicted"/>
<gene>
    <name evidence="5" type="ORF">ALC53_04426</name>
</gene>
<organism evidence="5 6">
    <name type="scientific">Atta colombica</name>
    <dbReference type="NCBI Taxonomy" id="520822"/>
    <lineage>
        <taxon>Eukaryota</taxon>
        <taxon>Metazoa</taxon>
        <taxon>Ecdysozoa</taxon>
        <taxon>Arthropoda</taxon>
        <taxon>Hexapoda</taxon>
        <taxon>Insecta</taxon>
        <taxon>Pterygota</taxon>
        <taxon>Neoptera</taxon>
        <taxon>Endopterygota</taxon>
        <taxon>Hymenoptera</taxon>
        <taxon>Apocrita</taxon>
        <taxon>Aculeata</taxon>
        <taxon>Formicoidea</taxon>
        <taxon>Formicidae</taxon>
        <taxon>Myrmicinae</taxon>
        <taxon>Atta</taxon>
    </lineage>
</organism>
<dbReference type="AlphaFoldDB" id="A0A195BK52"/>
<dbReference type="SUPFAM" id="SSF54928">
    <property type="entry name" value="RNA-binding domain, RBD"/>
    <property type="match status" value="1"/>
</dbReference>
<dbReference type="Pfam" id="PF00076">
    <property type="entry name" value="RRM_1"/>
    <property type="match status" value="1"/>
</dbReference>
<name>A0A195BK52_9HYME</name>
<keyword evidence="1 2" id="KW-0694">RNA-binding</keyword>
<dbReference type="Gene3D" id="3.30.70.330">
    <property type="match status" value="1"/>
</dbReference>
<dbReference type="InterPro" id="IPR000504">
    <property type="entry name" value="RRM_dom"/>
</dbReference>
<dbReference type="EMBL" id="KQ976450">
    <property type="protein sequence ID" value="KYM85645.1"/>
    <property type="molecule type" value="Genomic_DNA"/>
</dbReference>
<dbReference type="Proteomes" id="UP000078540">
    <property type="component" value="Unassembled WGS sequence"/>
</dbReference>
<sequence>MENKSRESRKSNRKRGNRKEEKREFRRMKNLKNEEISIWPQFPIADMENAVGVMEQEISLDPENLDNGSEKSKPSLMCPSLRRQLQTHKNVLRLLHEYKLASTQINGQRILSIQPIRWSGPTPGIECEIFVGRIPKTIYEDTLYPLFKMVGEVFQIRLMVDMAELTRGYCFIMYTNPEDAARAIIQLDQYEISPGRKIRVLASVNKCKLYIGPLPWHIESEEVPNNDYCDYRSPLSTRYASKEMRYNFSDQNKFSTWRKLWIYLAKAEMYEDRGSVDDKGDVQITRKYLQSKKTTSSSVSPIQNESSLLSNRGRKKILPICPPNGQVNPSIIKPTNHNCNATRYSTMLAISDMNDTLQDKDEKQMVLTDINDNVQPSNKHYFQDKMQRKKEANSFPNFDMWSSNLMPTLPNSSTSPDSPLTYDLLDKFPSNSHDWKNDPKYLSPSLFNGYQCSNDSGVSNCQPSFSTSKMVDQTRQIAAVHDENYPACYVLLQQPAYLYSKDIAAYPQSSAVTRHTHNCDCRSYQCNEQIGMRRSITDPGPISKKFDYEFWHGGILMKSGNSNAISRTTNIATSCYVKNYAPNLVVNFTPICPAAENVTTCFGPLMANGTEKRPRPILKQEAAHAQL</sequence>
<dbReference type="PROSITE" id="PS50102">
    <property type="entry name" value="RRM"/>
    <property type="match status" value="1"/>
</dbReference>
<reference evidence="5 6" key="1">
    <citation type="submission" date="2015-09" db="EMBL/GenBank/DDBJ databases">
        <title>Atta colombica WGS genome.</title>
        <authorList>
            <person name="Nygaard S."/>
            <person name="Hu H."/>
            <person name="Boomsma J."/>
            <person name="Zhang G."/>
        </authorList>
    </citation>
    <scope>NUCLEOTIDE SEQUENCE [LARGE SCALE GENOMIC DNA]</scope>
    <source>
        <strain evidence="5">Treedump-2</strain>
        <tissue evidence="5">Whole body</tissue>
    </source>
</reference>
<dbReference type="InterPro" id="IPR035979">
    <property type="entry name" value="RBD_domain_sf"/>
</dbReference>
<dbReference type="Gene3D" id="1.10.275.10">
    <property type="entry name" value="Fumarase/aspartase (N-terminal domain)"/>
    <property type="match status" value="1"/>
</dbReference>
<dbReference type="PANTHER" id="PTHR21245">
    <property type="entry name" value="HETEROGENEOUS NUCLEAR RIBONUCLEOPROTEIN"/>
    <property type="match status" value="1"/>
</dbReference>
<evidence type="ECO:0000259" key="4">
    <source>
        <dbReference type="PROSITE" id="PS50102"/>
    </source>
</evidence>
<evidence type="ECO:0000313" key="6">
    <source>
        <dbReference type="Proteomes" id="UP000078540"/>
    </source>
</evidence>
<dbReference type="InterPro" id="IPR024083">
    <property type="entry name" value="Fumarase/histidase_N"/>
</dbReference>
<dbReference type="SMART" id="SM00360">
    <property type="entry name" value="RRM"/>
    <property type="match status" value="1"/>
</dbReference>
<evidence type="ECO:0000256" key="2">
    <source>
        <dbReference type="PROSITE-ProRule" id="PRU00176"/>
    </source>
</evidence>